<feature type="non-terminal residue" evidence="2">
    <location>
        <position position="1"/>
    </location>
</feature>
<protein>
    <submittedName>
        <fullName evidence="2">SPOSA6832_02868-mRNA-1:cds</fullName>
    </submittedName>
</protein>
<evidence type="ECO:0000313" key="2">
    <source>
        <dbReference type="EMBL" id="CEQ41165.1"/>
    </source>
</evidence>
<dbReference type="PANTHER" id="PTHR34144">
    <property type="entry name" value="CHROMOSOME 8, WHOLE GENOME SHOTGUN SEQUENCE"/>
    <property type="match status" value="1"/>
</dbReference>
<dbReference type="AlphaFoldDB" id="A0A0D6ENM2"/>
<proteinExistence type="predicted"/>
<feature type="signal peptide" evidence="1">
    <location>
        <begin position="1"/>
        <end position="23"/>
    </location>
</feature>
<evidence type="ECO:0000313" key="3">
    <source>
        <dbReference type="Proteomes" id="UP000243876"/>
    </source>
</evidence>
<sequence length="458" mass="51914">MTKLIAVAVVVLLGLWLTRKGLAGTAIRRAQQQARSQQHLVGFSETRLDDLPTELRIAHNLPLDDLTGHSLLAHPTPTCRLNTFQQDRYAPLLPSYGSGRQRRRGREVSAHDQPRHHLKYFIAINLYDSSSVIPSLVRALRTLLTSLGPTRFHVSIYENGSNDTTPKQLYILAALLKRLGAGFTIVSDAERPAGWEEGGRIEGLADLRNLALKPMYDAPPGTFDRVLFLNDVHLCEADLLELLFQHEVQSADMSCGMDFKALKIKEFEAEGYPLLFYDVWVARDMEGLPFYDIKYPKGDWVLPSSVMPRSASRFRYDSLLPIQVYSCFNGVAVLDASLFAPPHSLRFRSQNRTDVHSECYLLCSDIWKVLSPLNVDGSPNKHGRGARIQVVPRASVGYEVDEYEAARKDRNTTAFEYDGAERAEQNEREMVEWEQWPPRLVTTYPYGHWDNQISIPPF</sequence>
<keyword evidence="1" id="KW-0732">Signal</keyword>
<dbReference type="InterPro" id="IPR021047">
    <property type="entry name" value="Mannosyltransferase_CMT1"/>
</dbReference>
<dbReference type="Pfam" id="PF11735">
    <property type="entry name" value="CAP59_mtransfer"/>
    <property type="match status" value="1"/>
</dbReference>
<keyword evidence="3" id="KW-1185">Reference proteome</keyword>
<reference evidence="3" key="1">
    <citation type="submission" date="2015-02" db="EMBL/GenBank/DDBJ databases">
        <authorList>
            <person name="Gon?alves P."/>
        </authorList>
    </citation>
    <scope>NUCLEOTIDE SEQUENCE [LARGE SCALE GENOMIC DNA]</scope>
</reference>
<name>A0A0D6ENM2_SPOSA</name>
<dbReference type="EMBL" id="CENE01000012">
    <property type="protein sequence ID" value="CEQ41165.1"/>
    <property type="molecule type" value="Genomic_DNA"/>
</dbReference>
<feature type="chain" id="PRO_5002303461" evidence="1">
    <location>
        <begin position="24"/>
        <end position="458"/>
    </location>
</feature>
<organism evidence="2 3">
    <name type="scientific">Sporidiobolus salmonicolor</name>
    <name type="common">Yeast-like fungus</name>
    <name type="synonym">Sporobolomyces salmonicolor</name>
    <dbReference type="NCBI Taxonomy" id="5005"/>
    <lineage>
        <taxon>Eukaryota</taxon>
        <taxon>Fungi</taxon>
        <taxon>Dikarya</taxon>
        <taxon>Basidiomycota</taxon>
        <taxon>Pucciniomycotina</taxon>
        <taxon>Microbotryomycetes</taxon>
        <taxon>Sporidiobolales</taxon>
        <taxon>Sporidiobolaceae</taxon>
        <taxon>Sporobolomyces</taxon>
    </lineage>
</organism>
<dbReference type="OrthoDB" id="262547at2759"/>
<gene>
    <name evidence="2" type="primary">SPOSA6832_02868</name>
</gene>
<dbReference type="PANTHER" id="PTHR34144:SF5">
    <property type="entry name" value="ALPHA-1,3-MANNOSYLTRANSFERASE CMT1"/>
    <property type="match status" value="1"/>
</dbReference>
<accession>A0A0D6ENM2</accession>
<dbReference type="Proteomes" id="UP000243876">
    <property type="component" value="Unassembled WGS sequence"/>
</dbReference>
<evidence type="ECO:0000256" key="1">
    <source>
        <dbReference type="SAM" id="SignalP"/>
    </source>
</evidence>